<protein>
    <submittedName>
        <fullName evidence="3">Inactive carboxypeptidase-like protein X2</fullName>
    </submittedName>
</protein>
<dbReference type="RefSeq" id="XP_045554916.1">
    <property type="nucleotide sequence ID" value="XM_045698960.1"/>
</dbReference>
<dbReference type="Proteomes" id="UP001652741">
    <property type="component" value="Chromosome ssa01"/>
</dbReference>
<organism evidence="2 3">
    <name type="scientific">Salmo salar</name>
    <name type="common">Atlantic salmon</name>
    <dbReference type="NCBI Taxonomy" id="8030"/>
    <lineage>
        <taxon>Eukaryota</taxon>
        <taxon>Metazoa</taxon>
        <taxon>Chordata</taxon>
        <taxon>Craniata</taxon>
        <taxon>Vertebrata</taxon>
        <taxon>Euteleostomi</taxon>
        <taxon>Actinopterygii</taxon>
        <taxon>Neopterygii</taxon>
        <taxon>Teleostei</taxon>
        <taxon>Protacanthopterygii</taxon>
        <taxon>Salmoniformes</taxon>
        <taxon>Salmonidae</taxon>
        <taxon>Salmoninae</taxon>
        <taxon>Salmo</taxon>
    </lineage>
</organism>
<accession>A0ABM3D7X3</accession>
<evidence type="ECO:0000313" key="2">
    <source>
        <dbReference type="Proteomes" id="UP001652741"/>
    </source>
</evidence>
<keyword evidence="2" id="KW-1185">Reference proteome</keyword>
<reference evidence="3" key="1">
    <citation type="submission" date="2025-08" db="UniProtKB">
        <authorList>
            <consortium name="RefSeq"/>
        </authorList>
    </citation>
    <scope>IDENTIFICATION</scope>
</reference>
<proteinExistence type="predicted"/>
<name>A0ABM3D7X3_SALSA</name>
<gene>
    <name evidence="3" type="primary">LOC123728163</name>
</gene>
<dbReference type="GeneID" id="123728163"/>
<feature type="region of interest" description="Disordered" evidence="1">
    <location>
        <begin position="1"/>
        <end position="27"/>
    </location>
</feature>
<evidence type="ECO:0000313" key="3">
    <source>
        <dbReference type="RefSeq" id="XP_045554916.1"/>
    </source>
</evidence>
<sequence>MGTKAEAALQTKTPLETSEPGPARTNKQDLQLVIPPQGQATMMGQRLNHLSVLGLLLLLLDLDVSRGSAAPAEDEDYYMQELLTRDHYYHVAPEEEIVPPVPPFEGARGTDRNKRPPSLETNNRNKRPPSQKETTNRNKRPSTQKEATGKAENVRQTDKTRVTETKSVKNGNKKDEKNKKGTLKTPNSINEGEGQYKSAKEGDA</sequence>
<feature type="region of interest" description="Disordered" evidence="1">
    <location>
        <begin position="96"/>
        <end position="204"/>
    </location>
</feature>
<feature type="compositionally biased region" description="Basic and acidic residues" evidence="1">
    <location>
        <begin position="147"/>
        <end position="179"/>
    </location>
</feature>
<evidence type="ECO:0000256" key="1">
    <source>
        <dbReference type="SAM" id="MobiDB-lite"/>
    </source>
</evidence>